<evidence type="ECO:0000313" key="2">
    <source>
        <dbReference type="EMBL" id="THD82883.1"/>
    </source>
</evidence>
<evidence type="ECO:0000313" key="3">
    <source>
        <dbReference type="Proteomes" id="UP000309450"/>
    </source>
</evidence>
<dbReference type="OrthoDB" id="9805710at2"/>
<dbReference type="NCBIfam" id="TIGR01244">
    <property type="entry name" value="TIGR01244 family sulfur transferase"/>
    <property type="match status" value="1"/>
</dbReference>
<protein>
    <submittedName>
        <fullName evidence="2">TIGR01244 family phosphatase</fullName>
    </submittedName>
</protein>
<reference evidence="2 3" key="1">
    <citation type="submission" date="2019-04" db="EMBL/GenBank/DDBJ databases">
        <title>Draft genome sequence of Gemmobacter aestuarii sp. nov.</title>
        <authorList>
            <person name="Hameed A."/>
            <person name="Lin S.-Y."/>
            <person name="Shahina M."/>
            <person name="Lai W.-A."/>
            <person name="Young C.-C."/>
        </authorList>
    </citation>
    <scope>NUCLEOTIDE SEQUENCE [LARGE SCALE GENOMIC DNA]</scope>
    <source>
        <strain evidence="2 3">CC-PW-75</strain>
    </source>
</reference>
<dbReference type="InterPro" id="IPR029021">
    <property type="entry name" value="Prot-tyrosine_phosphatase-like"/>
</dbReference>
<sequence length="142" mass="15256">MDIRRLTPDYAVSPQISPEDLATLRAEGFTTIINNRPDGEIPGDLHDAVMRAKAAELGLDFVTNPVIGGAMTMENVRAQKAAIEAARGPILAYCASGNRSSVVWAHAHAGRMPVDDLIGIPARYGYNLEPFRGQLTTLAQQG</sequence>
<dbReference type="SUPFAM" id="SSF52799">
    <property type="entry name" value="(Phosphotyrosine protein) phosphatases II"/>
    <property type="match status" value="1"/>
</dbReference>
<dbReference type="Gene3D" id="3.90.190.10">
    <property type="entry name" value="Protein tyrosine phosphatase superfamily"/>
    <property type="match status" value="1"/>
</dbReference>
<dbReference type="AlphaFoldDB" id="A0A4S3MMY8"/>
<feature type="domain" description="Beta-lactamase hydrolase-like protein phosphatase-like" evidence="1">
    <location>
        <begin position="2"/>
        <end position="110"/>
    </location>
</feature>
<accession>A0A4S3MMY8</accession>
<evidence type="ECO:0000259" key="1">
    <source>
        <dbReference type="Pfam" id="PF04273"/>
    </source>
</evidence>
<gene>
    <name evidence="2" type="ORF">E7811_12055</name>
</gene>
<dbReference type="EMBL" id="SSND01000003">
    <property type="protein sequence ID" value="THD82883.1"/>
    <property type="molecule type" value="Genomic_DNA"/>
</dbReference>
<dbReference type="RefSeq" id="WP_136394909.1">
    <property type="nucleotide sequence ID" value="NZ_SSND01000003.1"/>
</dbReference>
<dbReference type="InterPro" id="IPR005939">
    <property type="entry name" value="BLH_phosphatase-like"/>
</dbReference>
<dbReference type="Pfam" id="PF04273">
    <property type="entry name" value="BLH_phosphatase"/>
    <property type="match status" value="1"/>
</dbReference>
<comment type="caution">
    <text evidence="2">The sequence shown here is derived from an EMBL/GenBank/DDBJ whole genome shotgun (WGS) entry which is preliminary data.</text>
</comment>
<dbReference type="CDD" id="cd14503">
    <property type="entry name" value="PTP-bact"/>
    <property type="match status" value="1"/>
</dbReference>
<dbReference type="GO" id="GO:0016787">
    <property type="term" value="F:hydrolase activity"/>
    <property type="evidence" value="ECO:0007669"/>
    <property type="project" value="InterPro"/>
</dbReference>
<keyword evidence="3" id="KW-1185">Reference proteome</keyword>
<name>A0A4S3MMY8_9RHOB</name>
<dbReference type="Proteomes" id="UP000309450">
    <property type="component" value="Unassembled WGS sequence"/>
</dbReference>
<proteinExistence type="predicted"/>
<organism evidence="2 3">
    <name type="scientific">Aliigemmobacter aestuarii</name>
    <dbReference type="NCBI Taxonomy" id="1445661"/>
    <lineage>
        <taxon>Bacteria</taxon>
        <taxon>Pseudomonadati</taxon>
        <taxon>Pseudomonadota</taxon>
        <taxon>Alphaproteobacteria</taxon>
        <taxon>Rhodobacterales</taxon>
        <taxon>Paracoccaceae</taxon>
        <taxon>Aliigemmobacter</taxon>
    </lineage>
</organism>